<reference evidence="2 3" key="1">
    <citation type="submission" date="2014-11" db="EMBL/GenBank/DDBJ databases">
        <authorList>
            <person name="Zhu J."/>
            <person name="Qi W."/>
            <person name="Song R."/>
        </authorList>
    </citation>
    <scope>NUCLEOTIDE SEQUENCE [LARGE SCALE GENOMIC DNA]</scope>
</reference>
<gene>
    <name evidence="2" type="ORF">Vbra_7083</name>
</gene>
<accession>A0A0G4EDG0</accession>
<feature type="region of interest" description="Disordered" evidence="1">
    <location>
        <begin position="110"/>
        <end position="169"/>
    </location>
</feature>
<feature type="compositionally biased region" description="Basic residues" evidence="1">
    <location>
        <begin position="1"/>
        <end position="18"/>
    </location>
</feature>
<dbReference type="Proteomes" id="UP000041254">
    <property type="component" value="Unassembled WGS sequence"/>
</dbReference>
<name>A0A0G4EDG0_VITBC</name>
<evidence type="ECO:0000313" key="2">
    <source>
        <dbReference type="EMBL" id="CEL93746.1"/>
    </source>
</evidence>
<dbReference type="InParanoid" id="A0A0G4EDG0"/>
<proteinExistence type="predicted"/>
<feature type="compositionally biased region" description="Acidic residues" evidence="1">
    <location>
        <begin position="145"/>
        <end position="154"/>
    </location>
</feature>
<sequence>MSKTQKKNMKSAAKKKDKKGLASQVGPVRPEIPVIEEPEFSLDLGFAAINVYENIKFKHFNMSLPVKPVYLKTDYLKTDSTVISDDTGDGRTYDQTDESDVDKFVSSKTIRNRKSRQRRNARKAAAKSGKKPKQFATTFFVGRDDDSDMIDQQDPETTANRVSHLEAQD</sequence>
<evidence type="ECO:0000313" key="3">
    <source>
        <dbReference type="Proteomes" id="UP000041254"/>
    </source>
</evidence>
<protein>
    <submittedName>
        <fullName evidence="2">Uncharacterized protein</fullName>
    </submittedName>
</protein>
<dbReference type="EMBL" id="CDMY01000189">
    <property type="protein sequence ID" value="CEL93746.1"/>
    <property type="molecule type" value="Genomic_DNA"/>
</dbReference>
<organism evidence="2 3">
    <name type="scientific">Vitrella brassicaformis (strain CCMP3155)</name>
    <dbReference type="NCBI Taxonomy" id="1169540"/>
    <lineage>
        <taxon>Eukaryota</taxon>
        <taxon>Sar</taxon>
        <taxon>Alveolata</taxon>
        <taxon>Colpodellida</taxon>
        <taxon>Vitrellaceae</taxon>
        <taxon>Vitrella</taxon>
    </lineage>
</organism>
<evidence type="ECO:0000256" key="1">
    <source>
        <dbReference type="SAM" id="MobiDB-lite"/>
    </source>
</evidence>
<feature type="region of interest" description="Disordered" evidence="1">
    <location>
        <begin position="1"/>
        <end position="28"/>
    </location>
</feature>
<feature type="compositionally biased region" description="Basic residues" evidence="1">
    <location>
        <begin position="110"/>
        <end position="133"/>
    </location>
</feature>
<dbReference type="AlphaFoldDB" id="A0A0G4EDG0"/>
<dbReference type="VEuPathDB" id="CryptoDB:Vbra_7083"/>
<keyword evidence="3" id="KW-1185">Reference proteome</keyword>